<evidence type="ECO:0000313" key="4">
    <source>
        <dbReference type="EMBL" id="KMZ77799.1"/>
    </source>
</evidence>
<feature type="compositionally biased region" description="Polar residues" evidence="2">
    <location>
        <begin position="493"/>
        <end position="502"/>
    </location>
</feature>
<feature type="compositionally biased region" description="Acidic residues" evidence="2">
    <location>
        <begin position="1057"/>
        <end position="1067"/>
    </location>
</feature>
<dbReference type="GO" id="GO:0003682">
    <property type="term" value="F:chromatin binding"/>
    <property type="evidence" value="ECO:0007669"/>
    <property type="project" value="TreeGrafter"/>
</dbReference>
<organism evidence="4 5">
    <name type="scientific">Plasmodium vivax India VII</name>
    <dbReference type="NCBI Taxonomy" id="1077284"/>
    <lineage>
        <taxon>Eukaryota</taxon>
        <taxon>Sar</taxon>
        <taxon>Alveolata</taxon>
        <taxon>Apicomplexa</taxon>
        <taxon>Aconoidasida</taxon>
        <taxon>Haemosporida</taxon>
        <taxon>Plasmodiidae</taxon>
        <taxon>Plasmodium</taxon>
        <taxon>Plasmodium (Plasmodium)</taxon>
    </lineage>
</organism>
<dbReference type="GO" id="GO:0006281">
    <property type="term" value="P:DNA repair"/>
    <property type="evidence" value="ECO:0007669"/>
    <property type="project" value="TreeGrafter"/>
</dbReference>
<dbReference type="GO" id="GO:0043596">
    <property type="term" value="C:nuclear replication fork"/>
    <property type="evidence" value="ECO:0007669"/>
    <property type="project" value="TreeGrafter"/>
</dbReference>
<accession>A0A0J9S4S6</accession>
<evidence type="ECO:0000256" key="1">
    <source>
        <dbReference type="SAM" id="Coils"/>
    </source>
</evidence>
<dbReference type="EMBL" id="KQ234376">
    <property type="protein sequence ID" value="KMZ77799.1"/>
    <property type="molecule type" value="Genomic_DNA"/>
</dbReference>
<dbReference type="Pfam" id="PF12341">
    <property type="entry name" value="Mcl1_mid"/>
    <property type="match status" value="1"/>
</dbReference>
<evidence type="ECO:0000313" key="5">
    <source>
        <dbReference type="Proteomes" id="UP000053562"/>
    </source>
</evidence>
<dbReference type="OrthoDB" id="427368at2759"/>
<gene>
    <name evidence="4" type="ORF">PVIIG_00487</name>
</gene>
<sequence>MKDLFFTDINSALILRHYDNKLLLVSGNKIKFYTYEEIKKVVRAQNIAIYGVDYINKNEKIVHISNNVKLKCPLRISEARLGGTDIPPFDNDSGIATEGKRDHTDKGGNTPAENATSQNAHEGDPHNGDSCNGAPYPHSDNLPNGDATTTGESHSANNTLSDNPGKKGNTSKGATNHVCIAFEHGNVCIFSEDEANKEFIYEKLIYRKVCDIVKIEMFAINNNLNCLILYRDYTLILYKDRYLSSVKLPTHEYAYNFCLSTNYQNMAVFNHSSMYIYDLSKKDLCMDGKGDARAEGGAHESSGVTGSGVNDAGGSGVSGNNGSTANDATPNNCVEVKNIFDLSKNYKNILNCDWHPKNHCISLCGKKAVRYLTIYNYKVYEFSGEEIHESFINATKFITISDNVILLTTLSCADCLFCVWEFELEYCLYKFKSEYLISHFDLSYYNDHLHMSMLAQEKHLANVKLLGKKILQKIEWNDSEKEASSAEEEHQNEGSNWENSTAGKPIHVKQNVNNIADILKDNNNYHVERKKKLSVKSTSTFPNERSKMSSELRTGSNDKRRNSDSYSGDLYLHLNNVKKRKKKIFTDDDEESKDAFINMSHKKVARDRDAHAHADSHADEQSKREDKQDEYYEGRKADKDSDYQYNSDENEKRISHGKRRHANRVEEDNEYNPKEYNLQDFINKNRDVIRNSSKGGQNGDPLFEDSNYLFDNEDEQKSVTGFNTYVKDKFDQLRELKKEVDLLQKQISGYTKINHDDFIVLCPGLCEEPENINDQWCMFWNDIGHITKKKEGNKTYIYVYLFRGEDVGKKKITDIYNVTAASLSAYGFALASNPYEKSFSKINSILCFHNLRDNVIWNKYLPNDEFIKGVANGNNFVAIVTSSNFLRIYSTYGYIINTFLLKGLPVAICAYDYLLFVITCQYIFEGVSTYNINNVYNCTLYKINENFTNLKTNKYNTYHITVLHDDVLSLPSCHYLNWVNMSNFGIPYVRDTSNFIYGLYPLFKSSTNHIVYDWVPVFDFNNLNKVEPTERRAAIHSAKQMHGNMKGGNKNTATDAQQDEDENDENEPNPNGDNPDDDLLSYSECTYYPLYFDNFEQISVIKLYKNEIEPRSNKIESCLGYNVEKKYILSNECNLIKYERFVKLIQTNPNLSLDNDSSSSEFASLPWEQYDELRSRVDLFCKQLFANIHYDYMNDGKNKSASDTLKSLNKLYDKWIMRMFAILKNDKKNQKLAVKTSRLFKNIKNMMLSISLVDDEYSTLHSEITNEYLKRQIKDESYKNFEENLHYDEDYKDDEQKRKEIYEKYYHNNQHLSEDEKKNLPDVKQTNQQYVNAAKTQVEHKEKKESGFLDKFFTGVTKNQSVDNLFSQEKKTTQIKKKNTLESFFSELKEN</sequence>
<dbReference type="InterPro" id="IPR036322">
    <property type="entry name" value="WD40_repeat_dom_sf"/>
</dbReference>
<feature type="region of interest" description="Disordered" evidence="2">
    <location>
        <begin position="481"/>
        <end position="504"/>
    </location>
</feature>
<feature type="compositionally biased region" description="Polar residues" evidence="2">
    <location>
        <begin position="146"/>
        <end position="169"/>
    </location>
</feature>
<feature type="compositionally biased region" description="Basic and acidic residues" evidence="2">
    <location>
        <begin position="544"/>
        <end position="563"/>
    </location>
</feature>
<feature type="domain" description="WDHD1/CFT4 second beta-propeller" evidence="3">
    <location>
        <begin position="769"/>
        <end position="1026"/>
    </location>
</feature>
<proteinExistence type="predicted"/>
<feature type="compositionally biased region" description="Basic and acidic residues" evidence="2">
    <location>
        <begin position="481"/>
        <end position="492"/>
    </location>
</feature>
<name>A0A0J9S4S6_PLAVI</name>
<feature type="region of interest" description="Disordered" evidence="2">
    <location>
        <begin position="603"/>
        <end position="672"/>
    </location>
</feature>
<dbReference type="Proteomes" id="UP000053562">
    <property type="component" value="Unassembled WGS sequence"/>
</dbReference>
<dbReference type="GO" id="GO:0000278">
    <property type="term" value="P:mitotic cell cycle"/>
    <property type="evidence" value="ECO:0007669"/>
    <property type="project" value="TreeGrafter"/>
</dbReference>
<dbReference type="SUPFAM" id="SSF50978">
    <property type="entry name" value="WD40 repeat-like"/>
    <property type="match status" value="1"/>
</dbReference>
<protein>
    <recommendedName>
        <fullName evidence="3">WDHD1/CFT4 second beta-propeller domain-containing protein</fullName>
    </recommendedName>
</protein>
<evidence type="ECO:0000256" key="2">
    <source>
        <dbReference type="SAM" id="MobiDB-lite"/>
    </source>
</evidence>
<feature type="compositionally biased region" description="Basic and acidic residues" evidence="2">
    <location>
        <begin position="606"/>
        <end position="642"/>
    </location>
</feature>
<keyword evidence="1" id="KW-0175">Coiled coil</keyword>
<dbReference type="InterPro" id="IPR022100">
    <property type="entry name" value="WDHD1/CFT4_beta-prop_2nd"/>
</dbReference>
<feature type="region of interest" description="Disordered" evidence="2">
    <location>
        <begin position="1039"/>
        <end position="1078"/>
    </location>
</feature>
<feature type="region of interest" description="Disordered" evidence="2">
    <location>
        <begin position="529"/>
        <end position="568"/>
    </location>
</feature>
<dbReference type="GO" id="GO:0006261">
    <property type="term" value="P:DNA-templated DNA replication"/>
    <property type="evidence" value="ECO:0007669"/>
    <property type="project" value="TreeGrafter"/>
</dbReference>
<evidence type="ECO:0000259" key="3">
    <source>
        <dbReference type="Pfam" id="PF12341"/>
    </source>
</evidence>
<feature type="coiled-coil region" evidence="1">
    <location>
        <begin position="726"/>
        <end position="753"/>
    </location>
</feature>
<feature type="compositionally biased region" description="Polar residues" evidence="2">
    <location>
        <begin position="111"/>
        <end position="120"/>
    </location>
</feature>
<dbReference type="PANTHER" id="PTHR19932:SF10">
    <property type="entry name" value="WD REPEAT AND HMG-BOX DNA-BINDING PROTEIN 1"/>
    <property type="match status" value="1"/>
</dbReference>
<feature type="region of interest" description="Disordered" evidence="2">
    <location>
        <begin position="83"/>
        <end position="169"/>
    </location>
</feature>
<reference evidence="4 5" key="1">
    <citation type="submission" date="2011-08" db="EMBL/GenBank/DDBJ databases">
        <title>The Genome Sequence of Plasmodium vivax India VII.</title>
        <authorList>
            <consortium name="The Broad Institute Genome Sequencing Platform"/>
            <consortium name="The Broad Institute Genome Sequencing Center for Infectious Disease"/>
            <person name="Neafsey D."/>
            <person name="Carlton J."/>
            <person name="Barnwell J."/>
            <person name="Collins W."/>
            <person name="Escalante A."/>
            <person name="Mullikin J."/>
            <person name="Saul A."/>
            <person name="Guigo R."/>
            <person name="Camara F."/>
            <person name="Young S.K."/>
            <person name="Zeng Q."/>
            <person name="Gargeya S."/>
            <person name="Fitzgerald M."/>
            <person name="Haas B."/>
            <person name="Abouelleil A."/>
            <person name="Alvarado L."/>
            <person name="Arachchi H.M."/>
            <person name="Berlin A."/>
            <person name="Brown A."/>
            <person name="Chapman S.B."/>
            <person name="Chen Z."/>
            <person name="Dunbar C."/>
            <person name="Freedman E."/>
            <person name="Gearin G."/>
            <person name="Gellesch M."/>
            <person name="Goldberg J."/>
            <person name="Griggs A."/>
            <person name="Gujja S."/>
            <person name="Heiman D."/>
            <person name="Howarth C."/>
            <person name="Larson L."/>
            <person name="Lui A."/>
            <person name="MacDonald P.J.P."/>
            <person name="Montmayeur A."/>
            <person name="Murphy C."/>
            <person name="Neiman D."/>
            <person name="Pearson M."/>
            <person name="Priest M."/>
            <person name="Roberts A."/>
            <person name="Saif S."/>
            <person name="Shea T."/>
            <person name="Shenoy N."/>
            <person name="Sisk P."/>
            <person name="Stolte C."/>
            <person name="Sykes S."/>
            <person name="Wortman J."/>
            <person name="Nusbaum C."/>
            <person name="Birren B."/>
        </authorList>
    </citation>
    <scope>NUCLEOTIDE SEQUENCE [LARGE SCALE GENOMIC DNA]</scope>
    <source>
        <strain evidence="4 5">India VII</strain>
    </source>
</reference>
<dbReference type="PANTHER" id="PTHR19932">
    <property type="entry name" value="WD REPEAT AND HMG-BOX DNA BINDING PROTEIN"/>
    <property type="match status" value="1"/>
</dbReference>